<feature type="compositionally biased region" description="Acidic residues" evidence="1">
    <location>
        <begin position="271"/>
        <end position="280"/>
    </location>
</feature>
<keyword evidence="3" id="KW-0547">Nucleotide-binding</keyword>
<keyword evidence="4" id="KW-1185">Reference proteome</keyword>
<dbReference type="EMBL" id="FWWW01000058">
    <property type="protein sequence ID" value="SMB92188.1"/>
    <property type="molecule type" value="Genomic_DNA"/>
</dbReference>
<feature type="domain" description="Helicase C-terminal" evidence="2">
    <location>
        <begin position="1155"/>
        <end position="1337"/>
    </location>
</feature>
<organism evidence="3 4">
    <name type="scientific">Hymenobacter roseosalivarius DSM 11622</name>
    <dbReference type="NCBI Taxonomy" id="645990"/>
    <lineage>
        <taxon>Bacteria</taxon>
        <taxon>Pseudomonadati</taxon>
        <taxon>Bacteroidota</taxon>
        <taxon>Cytophagia</taxon>
        <taxon>Cytophagales</taxon>
        <taxon>Hymenobacteraceae</taxon>
        <taxon>Hymenobacter</taxon>
    </lineage>
</organism>
<dbReference type="CDD" id="cd18785">
    <property type="entry name" value="SF2_C"/>
    <property type="match status" value="1"/>
</dbReference>
<accession>A0A1W1VFN1</accession>
<dbReference type="SUPFAM" id="SSF52540">
    <property type="entry name" value="P-loop containing nucleoside triphosphate hydrolases"/>
    <property type="match status" value="1"/>
</dbReference>
<dbReference type="STRING" id="645990.SAMN00120144_2113"/>
<dbReference type="InterPro" id="IPR027417">
    <property type="entry name" value="P-loop_NTPase"/>
</dbReference>
<dbReference type="PROSITE" id="PS51194">
    <property type="entry name" value="HELICASE_CTER"/>
    <property type="match status" value="1"/>
</dbReference>
<dbReference type="InterPro" id="IPR001650">
    <property type="entry name" value="Helicase_C-like"/>
</dbReference>
<protein>
    <submittedName>
        <fullName evidence="3">Helicase domain protein</fullName>
    </submittedName>
</protein>
<evidence type="ECO:0000313" key="3">
    <source>
        <dbReference type="EMBL" id="SMB92188.1"/>
    </source>
</evidence>
<dbReference type="GO" id="GO:0004386">
    <property type="term" value="F:helicase activity"/>
    <property type="evidence" value="ECO:0007669"/>
    <property type="project" value="UniProtKB-KW"/>
</dbReference>
<reference evidence="3 4" key="1">
    <citation type="submission" date="2017-04" db="EMBL/GenBank/DDBJ databases">
        <authorList>
            <person name="Afonso C.L."/>
            <person name="Miller P.J."/>
            <person name="Scott M.A."/>
            <person name="Spackman E."/>
            <person name="Goraichik I."/>
            <person name="Dimitrov K.M."/>
            <person name="Suarez D.L."/>
            <person name="Swayne D.E."/>
        </authorList>
    </citation>
    <scope>NUCLEOTIDE SEQUENCE [LARGE SCALE GENOMIC DNA]</scope>
    <source>
        <strain evidence="3 4">DSM 11622</strain>
    </source>
</reference>
<name>A0A1W1VFN1_9BACT</name>
<proteinExistence type="predicted"/>
<feature type="region of interest" description="Disordered" evidence="1">
    <location>
        <begin position="78"/>
        <end position="126"/>
    </location>
</feature>
<dbReference type="Pfam" id="PF00271">
    <property type="entry name" value="Helicase_C"/>
    <property type="match status" value="1"/>
</dbReference>
<keyword evidence="3" id="KW-0378">Hydrolase</keyword>
<evidence type="ECO:0000313" key="4">
    <source>
        <dbReference type="Proteomes" id="UP000192266"/>
    </source>
</evidence>
<dbReference type="Gene3D" id="3.40.50.300">
    <property type="entry name" value="P-loop containing nucleotide triphosphate hydrolases"/>
    <property type="match status" value="1"/>
</dbReference>
<dbReference type="OrthoDB" id="713315at2"/>
<dbReference type="RefSeq" id="WP_084444724.1">
    <property type="nucleotide sequence ID" value="NZ_FWWW01000058.1"/>
</dbReference>
<dbReference type="SMART" id="SM00490">
    <property type="entry name" value="HELICc"/>
    <property type="match status" value="1"/>
</dbReference>
<evidence type="ECO:0000256" key="1">
    <source>
        <dbReference type="SAM" id="MobiDB-lite"/>
    </source>
</evidence>
<feature type="compositionally biased region" description="Acidic residues" evidence="1">
    <location>
        <begin position="79"/>
        <end position="97"/>
    </location>
</feature>
<evidence type="ECO:0000259" key="2">
    <source>
        <dbReference type="PROSITE" id="PS51194"/>
    </source>
</evidence>
<sequence>MPSLDPFKETRDQLADFVRRRLLGPGGSADLLGRQRLFDLRNASANQPEILLGAPTGIYHTGILFPPVRLALAPLDRDEAPDEDETDDVLDSAEDTESTVSLDKYEDTEAPVGVEPNGANDEPLAGPDDDLVPAADPLRNFSQLYPRYMGLSCCVPAADPNATLYLSYRRYEAVSASDKKHIALLLTDYPQNPHYSRLLVDAEYGPLLSRYFEVRLNHAAGPLLSVREVPDTRDKEAYAELSRALQRIRRETDALFSKKRRSAEGINDTPDIPDSDETEDALAASTSDSDALLRQWDRLRFSEDPAVRGSTRFQRLTQQIENLQQLYFTYQAFQKLAFPLRSTDAYNTYWQAKDERIELPLALGEWQQRLRHGRHESCFTFEADNGGQLAQPCDPVPHSADGHRLRVRILLRRDDRHRAEALFVKVQAENFSQPVVVDEGGPYPSYDTSTASHCLFGVNLALNVPGGLLPYQKAGASTDTGSLLAEDATIKFLYRHAPPYAIGHGVAASWPLPDDYKRVTRAETNYLPYKDVPDISPAAPHSLSDEPEARLLTEDDVLRFQWLGDFGVTGQAEDSDILDGLRRFIAYYQHWINKQTSKALKAESPEKHALVREQMQCCQRDLDRMRRNIELLATDTPALQAFRLANAAMFVQLWHGSKVGKNTWRPGDPTNTVLKETRGQGYSANFYAQANDKLRGNQPAAWRPFQLAFILLNIDGFVRPEPTSSQALFELSTPPTEWHERNALVDLVWFPTGGGKTEAYLGLIAFCALHRRLAYPTTGGGTAVLMRYTLRLLTLQQFQRATRLVLALEIVRSWPRLLDTLGKEPFSIGLWVGSKFLPNKLSIPNVGNAQTPGTGLLDISNTISTKIAEWGNDYKLATTDDMRRELETRARAECGKIPVVACPCCGTDLFDLKAGVYGGPVGGLQSNNQSTFNCLGLGCLFGPDEDGIDGPALPILLCDELLYHRPPTLLFGTVDKFAALAHKTDDAATNDTRRLFGNRRSGTSQRPPNLIIQDELHLLQGPLGSSVALFESVLDQLCRVPDGKGKWTRAKIISSTATTRNTVLQVWALYDRHVNVFPKPGVRADNSFYAVYRRDLDKKELSKRRYLGVCPTGKTLMITQRHLLGLLLAHRLLTENSAAVYAPSTDGERDKDTNALIDAYYSVVAYFGSLREVGKTASQVDTFLQSDYLRLLDDLLLTQPLHYSYRYLRTIELTGRMNDNQVKAALVRAETPYDLGARSQNVRTTPDLLLATSMISVGIDIGRLNIMLVNGMPKSMAEYIQASSRVAREHAGLVITLHHPLRPRDLSHFEHFTDFHDRLYAFVEPLSITPFTNKALARYLPTVLAAMIRQQQPSFGPNTSAGDLTDAQTAIIKAVVYDYFQSRHENLIKLDAAVVGDNVRHLLGEEELVVLKSQVDRLFTQWESRRDALVPTLNEKLAFGASTAGNQRLYADLNQAQPAADQWRVNWSLREIEPQTALKIEQE</sequence>
<feature type="region of interest" description="Disordered" evidence="1">
    <location>
        <begin position="259"/>
        <end position="285"/>
    </location>
</feature>
<keyword evidence="3" id="KW-0067">ATP-binding</keyword>
<gene>
    <name evidence="3" type="ORF">SAMN00120144_2113</name>
</gene>
<keyword evidence="3" id="KW-0347">Helicase</keyword>
<dbReference type="Proteomes" id="UP000192266">
    <property type="component" value="Unassembled WGS sequence"/>
</dbReference>